<keyword evidence="1" id="KW-1133">Transmembrane helix</keyword>
<name>A0A2P2JH60_RHIMU</name>
<protein>
    <submittedName>
        <fullName evidence="2">Uncharacterized protein</fullName>
    </submittedName>
</protein>
<feature type="transmembrane region" description="Helical" evidence="1">
    <location>
        <begin position="15"/>
        <end position="32"/>
    </location>
</feature>
<keyword evidence="1" id="KW-0472">Membrane</keyword>
<sequence length="44" mass="5103">MNDGNDEENKEQKNANFLCRLPPLLLLLLYFFRTATPRLAVPLI</sequence>
<reference evidence="2" key="1">
    <citation type="submission" date="2018-02" db="EMBL/GenBank/DDBJ databases">
        <title>Rhizophora mucronata_Transcriptome.</title>
        <authorList>
            <person name="Meera S.P."/>
            <person name="Sreeshan A."/>
            <person name="Augustine A."/>
        </authorList>
    </citation>
    <scope>NUCLEOTIDE SEQUENCE</scope>
    <source>
        <tissue evidence="2">Leaf</tissue>
    </source>
</reference>
<dbReference type="EMBL" id="GGEC01012282">
    <property type="protein sequence ID" value="MBW92765.1"/>
    <property type="molecule type" value="Transcribed_RNA"/>
</dbReference>
<organism evidence="2">
    <name type="scientific">Rhizophora mucronata</name>
    <name type="common">Asiatic mangrove</name>
    <dbReference type="NCBI Taxonomy" id="61149"/>
    <lineage>
        <taxon>Eukaryota</taxon>
        <taxon>Viridiplantae</taxon>
        <taxon>Streptophyta</taxon>
        <taxon>Embryophyta</taxon>
        <taxon>Tracheophyta</taxon>
        <taxon>Spermatophyta</taxon>
        <taxon>Magnoliopsida</taxon>
        <taxon>eudicotyledons</taxon>
        <taxon>Gunneridae</taxon>
        <taxon>Pentapetalae</taxon>
        <taxon>rosids</taxon>
        <taxon>fabids</taxon>
        <taxon>Malpighiales</taxon>
        <taxon>Rhizophoraceae</taxon>
        <taxon>Rhizophora</taxon>
    </lineage>
</organism>
<keyword evidence="1" id="KW-0812">Transmembrane</keyword>
<evidence type="ECO:0000256" key="1">
    <source>
        <dbReference type="SAM" id="Phobius"/>
    </source>
</evidence>
<evidence type="ECO:0000313" key="2">
    <source>
        <dbReference type="EMBL" id="MBW92765.1"/>
    </source>
</evidence>
<accession>A0A2P2JH60</accession>
<dbReference type="AlphaFoldDB" id="A0A2P2JH60"/>
<proteinExistence type="predicted"/>